<name>A0A7S7SJW4_PALFE</name>
<reference evidence="1 2" key="1">
    <citation type="submission" date="2020-10" db="EMBL/GenBank/DDBJ databases">
        <title>Complete genome sequence of Paludibaculum fermentans P105T, a facultatively anaerobic acidobacterium capable of dissimilatory Fe(III) reduction.</title>
        <authorList>
            <person name="Dedysh S.N."/>
            <person name="Beletsky A.V."/>
            <person name="Kulichevskaya I.S."/>
            <person name="Mardanov A.V."/>
            <person name="Ravin N.V."/>
        </authorList>
    </citation>
    <scope>NUCLEOTIDE SEQUENCE [LARGE SCALE GENOMIC DNA]</scope>
    <source>
        <strain evidence="1 2">P105</strain>
    </source>
</reference>
<evidence type="ECO:0000313" key="1">
    <source>
        <dbReference type="EMBL" id="QOY87143.1"/>
    </source>
</evidence>
<evidence type="ECO:0008006" key="3">
    <source>
        <dbReference type="Google" id="ProtNLM"/>
    </source>
</evidence>
<dbReference type="GO" id="GO:0005737">
    <property type="term" value="C:cytoplasm"/>
    <property type="evidence" value="ECO:0007669"/>
    <property type="project" value="TreeGrafter"/>
</dbReference>
<dbReference type="KEGG" id="pfer:IRI77_30920"/>
<dbReference type="RefSeq" id="WP_194448812.1">
    <property type="nucleotide sequence ID" value="NZ_CP063849.1"/>
</dbReference>
<protein>
    <recommendedName>
        <fullName evidence="3">DUF218 domain-containing protein</fullName>
    </recommendedName>
</protein>
<dbReference type="InterPro" id="IPR055323">
    <property type="entry name" value="C57A10.07/YOR238W"/>
</dbReference>
<dbReference type="AlphaFoldDB" id="A0A7S7SJW4"/>
<proteinExistence type="predicted"/>
<sequence>MTEFKHLVLVPGHAVWNLREDPALDSSWYLKPYQNNEPKYFLEHIKAGVEAAAQDPEAILVFSGGATDPEAGPITEALGYWLIADWYEWWGHGEVRARAVLEEFALDSFLNVLCGLYRFQELQGEWPSKITVCGWGFKRHRIADLHRKALGWTKPFHYVEVNDPPNLAEVRQREAATCREFEASPWGEEGPIAEKRKMRDYYVRVPGYDMSDQSWR</sequence>
<keyword evidence="2" id="KW-1185">Reference proteome</keyword>
<organism evidence="1 2">
    <name type="scientific">Paludibaculum fermentans</name>
    <dbReference type="NCBI Taxonomy" id="1473598"/>
    <lineage>
        <taxon>Bacteria</taxon>
        <taxon>Pseudomonadati</taxon>
        <taxon>Acidobacteriota</taxon>
        <taxon>Terriglobia</taxon>
        <taxon>Bryobacterales</taxon>
        <taxon>Bryobacteraceae</taxon>
        <taxon>Paludibaculum</taxon>
    </lineage>
</organism>
<dbReference type="Proteomes" id="UP000593892">
    <property type="component" value="Chromosome"/>
</dbReference>
<dbReference type="PANTHER" id="PTHR28110">
    <property type="entry name" value="TRANSMEMBRANE PROTEIN"/>
    <property type="match status" value="1"/>
</dbReference>
<gene>
    <name evidence="1" type="ORF">IRI77_30920</name>
</gene>
<accession>A0A7S7SJW4</accession>
<dbReference type="EMBL" id="CP063849">
    <property type="protein sequence ID" value="QOY87143.1"/>
    <property type="molecule type" value="Genomic_DNA"/>
</dbReference>
<evidence type="ECO:0000313" key="2">
    <source>
        <dbReference type="Proteomes" id="UP000593892"/>
    </source>
</evidence>
<dbReference type="PANTHER" id="PTHR28110:SF1">
    <property type="entry name" value="TRANSMEMBRANE PROTEIN"/>
    <property type="match status" value="1"/>
</dbReference>